<sequence>MLTFEFNRKDAKKKRKGSQGFFELAHKRKFEKDLTAKGTKKKRKGSQSLIVKTLRTFA</sequence>
<proteinExistence type="predicted"/>
<gene>
    <name evidence="1" type="ORF">JI750_03085</name>
</gene>
<dbReference type="Proteomes" id="UP000603728">
    <property type="component" value="Unassembled WGS sequence"/>
</dbReference>
<evidence type="ECO:0000313" key="2">
    <source>
        <dbReference type="Proteomes" id="UP000603728"/>
    </source>
</evidence>
<keyword evidence="2" id="KW-1185">Reference proteome</keyword>
<evidence type="ECO:0000313" key="1">
    <source>
        <dbReference type="EMBL" id="MBL0735855.1"/>
    </source>
</evidence>
<protein>
    <submittedName>
        <fullName evidence="1">Uncharacterized protein</fullName>
    </submittedName>
</protein>
<dbReference type="RefSeq" id="WP_162615506.1">
    <property type="nucleotide sequence ID" value="NZ_JAERSF010000001.1"/>
</dbReference>
<organism evidence="1 2">
    <name type="scientific">Flavobacterium tagetis</name>
    <dbReference type="NCBI Taxonomy" id="2801336"/>
    <lineage>
        <taxon>Bacteria</taxon>
        <taxon>Pseudomonadati</taxon>
        <taxon>Bacteroidota</taxon>
        <taxon>Flavobacteriia</taxon>
        <taxon>Flavobacteriales</taxon>
        <taxon>Flavobacteriaceae</taxon>
        <taxon>Flavobacterium</taxon>
    </lineage>
</organism>
<comment type="caution">
    <text evidence="1">The sequence shown here is derived from an EMBL/GenBank/DDBJ whole genome shotgun (WGS) entry which is preliminary data.</text>
</comment>
<reference evidence="1 2" key="1">
    <citation type="submission" date="2021-01" db="EMBL/GenBank/DDBJ databases">
        <title>Genome seq and assembly of Flavobacterium sp. GN10.</title>
        <authorList>
            <person name="Chhetri G."/>
        </authorList>
    </citation>
    <scope>NUCLEOTIDE SEQUENCE [LARGE SCALE GENOMIC DNA]</scope>
    <source>
        <strain evidence="1 2">GN10</strain>
    </source>
</reference>
<name>A0ABS1K8T1_9FLAO</name>
<dbReference type="EMBL" id="JAERSF010000001">
    <property type="protein sequence ID" value="MBL0735855.1"/>
    <property type="molecule type" value="Genomic_DNA"/>
</dbReference>
<accession>A0ABS1K8T1</accession>